<proteinExistence type="predicted"/>
<protein>
    <recommendedName>
        <fullName evidence="3">Gamma-butyrobetaine hydroxylase-like N-terminal domain-containing protein</fullName>
    </recommendedName>
</protein>
<keyword evidence="1" id="KW-0479">Metal-binding</keyword>
<dbReference type="EMBL" id="EU016596">
    <property type="protein sequence ID" value="ABZ07264.1"/>
    <property type="molecule type" value="Genomic_DNA"/>
</dbReference>
<feature type="domain" description="Gamma-butyrobetaine hydroxylase-like N-terminal" evidence="3">
    <location>
        <begin position="10"/>
        <end position="97"/>
    </location>
</feature>
<accession>B3T3V5</accession>
<evidence type="ECO:0000256" key="1">
    <source>
        <dbReference type="ARBA" id="ARBA00022723"/>
    </source>
</evidence>
<sequence>MSESDELTDLERADEDCVLRFADGAAFTLGYVELRLVCPCAKCRPRQENEQRMIEFREEVMRLRMAKPKAELVGRYGLRFEWPTGCSSGLYSFPLLRQVCEIDGSVLGE</sequence>
<keyword evidence="2" id="KW-0408">Iron</keyword>
<organism evidence="4">
    <name type="scientific">uncultured marine microorganism HF4000_ANIW133F6</name>
    <dbReference type="NCBI Taxonomy" id="455529"/>
    <lineage>
        <taxon>unclassified sequences</taxon>
        <taxon>environmental samples</taxon>
    </lineage>
</organism>
<dbReference type="Gene3D" id="3.30.2020.30">
    <property type="match status" value="1"/>
</dbReference>
<dbReference type="GO" id="GO:0046872">
    <property type="term" value="F:metal ion binding"/>
    <property type="evidence" value="ECO:0007669"/>
    <property type="project" value="UniProtKB-KW"/>
</dbReference>
<dbReference type="InterPro" id="IPR038492">
    <property type="entry name" value="GBBH-like_N_sf"/>
</dbReference>
<dbReference type="AlphaFoldDB" id="B3T3V5"/>
<name>B3T3V5_9ZZZZ</name>
<dbReference type="Pfam" id="PF06155">
    <property type="entry name" value="GBBH-like_N"/>
    <property type="match status" value="1"/>
</dbReference>
<evidence type="ECO:0000256" key="2">
    <source>
        <dbReference type="ARBA" id="ARBA00023004"/>
    </source>
</evidence>
<gene>
    <name evidence="4" type="ORF">ALOHA_HF4000ANIW133F6ctg1g14</name>
</gene>
<evidence type="ECO:0000313" key="4">
    <source>
        <dbReference type="EMBL" id="ABZ07264.1"/>
    </source>
</evidence>
<dbReference type="InterPro" id="IPR010376">
    <property type="entry name" value="GBBH-like_N"/>
</dbReference>
<reference evidence="4" key="1">
    <citation type="journal article" date="2008" name="ISME J.">
        <title>Genomic patterns of recombination, clonal divergence and environment in marine microbial populations.</title>
        <authorList>
            <person name="Konstantinidis K.T."/>
            <person name="Delong E.F."/>
        </authorList>
    </citation>
    <scope>NUCLEOTIDE SEQUENCE</scope>
</reference>
<evidence type="ECO:0000259" key="3">
    <source>
        <dbReference type="Pfam" id="PF06155"/>
    </source>
</evidence>